<keyword evidence="2" id="KW-1185">Reference proteome</keyword>
<dbReference type="GeneID" id="59350245"/>
<dbReference type="AlphaFoldDB" id="A0A8H6S5Z8"/>
<dbReference type="Proteomes" id="UP000636479">
    <property type="component" value="Unassembled WGS sequence"/>
</dbReference>
<gene>
    <name evidence="1" type="ORF">MIND_01116800</name>
</gene>
<name>A0A8H6S5Z8_9AGAR</name>
<dbReference type="EMBL" id="JACAZF010000010">
    <property type="protein sequence ID" value="KAF7293398.1"/>
    <property type="molecule type" value="Genomic_DNA"/>
</dbReference>
<accession>A0A8H6S5Z8</accession>
<proteinExistence type="predicted"/>
<organism evidence="1 2">
    <name type="scientific">Mycena indigotica</name>
    <dbReference type="NCBI Taxonomy" id="2126181"/>
    <lineage>
        <taxon>Eukaryota</taxon>
        <taxon>Fungi</taxon>
        <taxon>Dikarya</taxon>
        <taxon>Basidiomycota</taxon>
        <taxon>Agaricomycotina</taxon>
        <taxon>Agaricomycetes</taxon>
        <taxon>Agaricomycetidae</taxon>
        <taxon>Agaricales</taxon>
        <taxon>Marasmiineae</taxon>
        <taxon>Mycenaceae</taxon>
        <taxon>Mycena</taxon>
    </lineage>
</organism>
<protein>
    <submittedName>
        <fullName evidence="1">Uncharacterized protein</fullName>
    </submittedName>
</protein>
<reference evidence="1" key="1">
    <citation type="submission" date="2020-05" db="EMBL/GenBank/DDBJ databases">
        <title>Mycena genomes resolve the evolution of fungal bioluminescence.</title>
        <authorList>
            <person name="Tsai I.J."/>
        </authorList>
    </citation>
    <scope>NUCLEOTIDE SEQUENCE</scope>
    <source>
        <strain evidence="1">171206Taipei</strain>
    </source>
</reference>
<sequence>MQVALVIATLRPRRVCLLRSSISDIDCNMGRFPPELEQAILKMCAEDDWSFIPTLLCVAQRAHIWLEPLLYQHVYISTDLERKPAQDAFFHVAVARPQSFLAKSVRVVVLELDHSGTPAQDLLERTYHALRSCTGIQEFAVNGADKMDIGPTLFPILATMPLRRLGAFLENLLPYPISMKDHAPAFSALTHLDVFDNEGHNSHSRDSDLIRIVPFLTALPSLTHLALESQPPAHCIQQILDGCAFLQVLAFMEPSQTLIPDLVPDLIEYLHGLPICDPRIVVSVYDEWEEVISSYEHSFWTAIDIFLEYRKQGRIDKDRIYTGDFHDEYSTDPTAQLIRQQILDVA</sequence>
<dbReference type="RefSeq" id="XP_037215561.1">
    <property type="nucleotide sequence ID" value="XM_037367729.1"/>
</dbReference>
<evidence type="ECO:0000313" key="1">
    <source>
        <dbReference type="EMBL" id="KAF7293398.1"/>
    </source>
</evidence>
<evidence type="ECO:0000313" key="2">
    <source>
        <dbReference type="Proteomes" id="UP000636479"/>
    </source>
</evidence>
<comment type="caution">
    <text evidence="1">The sequence shown here is derived from an EMBL/GenBank/DDBJ whole genome shotgun (WGS) entry which is preliminary data.</text>
</comment>
<dbReference type="OrthoDB" id="3145912at2759"/>